<evidence type="ECO:0000313" key="2">
    <source>
        <dbReference type="EMBL" id="QKV54647.1"/>
    </source>
</evidence>
<proteinExistence type="predicted"/>
<feature type="domain" description="ABC-type transport auxiliary lipoprotein component" evidence="1">
    <location>
        <begin position="42"/>
        <end position="209"/>
    </location>
</feature>
<evidence type="ECO:0000259" key="1">
    <source>
        <dbReference type="Pfam" id="PF03886"/>
    </source>
</evidence>
<dbReference type="InterPro" id="IPR005586">
    <property type="entry name" value="ABC_trans_aux"/>
</dbReference>
<reference evidence="2 3" key="1">
    <citation type="submission" date="2020-06" db="EMBL/GenBank/DDBJ databases">
        <title>Acidovorax antarctica sp. nov., isolated from Corinth ice sheet soil, Antarctic Fields Peninsula.</title>
        <authorList>
            <person name="Xu Q."/>
            <person name="Peng F."/>
        </authorList>
    </citation>
    <scope>NUCLEOTIDE SEQUENCE [LARGE SCALE GENOMIC DNA]</scope>
    <source>
        <strain evidence="2 3">16-35-5</strain>
    </source>
</reference>
<dbReference type="RefSeq" id="WP_175505443.1">
    <property type="nucleotide sequence ID" value="NZ_CAURQT010000006.1"/>
</dbReference>
<keyword evidence="3" id="KW-1185">Reference proteome</keyword>
<dbReference type="Gene3D" id="3.40.50.10610">
    <property type="entry name" value="ABC-type transport auxiliary lipoprotein component"/>
    <property type="match status" value="1"/>
</dbReference>
<dbReference type="InterPro" id="IPR006311">
    <property type="entry name" value="TAT_signal"/>
</dbReference>
<dbReference type="SUPFAM" id="SSF159594">
    <property type="entry name" value="XCC0632-like"/>
    <property type="match status" value="1"/>
</dbReference>
<dbReference type="Pfam" id="PF03886">
    <property type="entry name" value="ABC_trans_aux"/>
    <property type="match status" value="1"/>
</dbReference>
<dbReference type="Proteomes" id="UP000509579">
    <property type="component" value="Chromosome"/>
</dbReference>
<evidence type="ECO:0000313" key="3">
    <source>
        <dbReference type="Proteomes" id="UP000509579"/>
    </source>
</evidence>
<protein>
    <submittedName>
        <fullName evidence="2">Membrane integrity-associated transporter subunit PqiC</fullName>
    </submittedName>
</protein>
<sequence length="220" mass="23491">MSTSSTPNARRPALWMAGAAACLWLAGCSVLPRPPAQPVRYDFGPAPEVAAAAEAPRPAIALAEIEAPGLRDSETAVLYRLAYAESQVVRPYQLARWTLPPAQLVQQRLSSGLGRTRPVLLGGDGTAQPKVQGRTPAVLKIELEEFSHMFRSAQDSVGWVRMRATLIDRQAQGDVLLGQTTLVAQQPAATADAAGGVRALTQATDQTIAALEAWLRQLGY</sequence>
<accession>A0A6N1X5Q0</accession>
<dbReference type="EMBL" id="CP054840">
    <property type="protein sequence ID" value="QKV54647.1"/>
    <property type="molecule type" value="Genomic_DNA"/>
</dbReference>
<dbReference type="KEGG" id="aant:HUK68_18095"/>
<organism evidence="2 3">
    <name type="scientific">Comamonas antarctica</name>
    <dbReference type="NCBI Taxonomy" id="2743470"/>
    <lineage>
        <taxon>Bacteria</taxon>
        <taxon>Pseudomonadati</taxon>
        <taxon>Pseudomonadota</taxon>
        <taxon>Betaproteobacteria</taxon>
        <taxon>Burkholderiales</taxon>
        <taxon>Comamonadaceae</taxon>
        <taxon>Comamonas</taxon>
    </lineage>
</organism>
<name>A0A6N1X5Q0_9BURK</name>
<dbReference type="AlphaFoldDB" id="A0A6N1X5Q0"/>
<dbReference type="PROSITE" id="PS51318">
    <property type="entry name" value="TAT"/>
    <property type="match status" value="1"/>
</dbReference>
<gene>
    <name evidence="2" type="ORF">HUK68_18095</name>
</gene>